<protein>
    <submittedName>
        <fullName evidence="1">Uncharacterized protein</fullName>
    </submittedName>
</protein>
<keyword evidence="2" id="KW-1185">Reference proteome</keyword>
<dbReference type="RefSeq" id="WP_394825695.1">
    <property type="nucleotide sequence ID" value="NZ_CP089984.1"/>
</dbReference>
<gene>
    <name evidence="1" type="ORF">LZC94_02060</name>
</gene>
<evidence type="ECO:0000313" key="1">
    <source>
        <dbReference type="EMBL" id="WXB16065.1"/>
    </source>
</evidence>
<reference evidence="1 2" key="1">
    <citation type="submission" date="2021-12" db="EMBL/GenBank/DDBJ databases">
        <title>Discovery of the Pendulisporaceae a myxobacterial family with distinct sporulation behavior and unique specialized metabolism.</title>
        <authorList>
            <person name="Garcia R."/>
            <person name="Popoff A."/>
            <person name="Bader C.D."/>
            <person name="Loehr J."/>
            <person name="Walesch S."/>
            <person name="Walt C."/>
            <person name="Boldt J."/>
            <person name="Bunk B."/>
            <person name="Haeckl F.J.F.P.J."/>
            <person name="Gunesch A.P."/>
            <person name="Birkelbach J."/>
            <person name="Nuebel U."/>
            <person name="Pietschmann T."/>
            <person name="Bach T."/>
            <person name="Mueller R."/>
        </authorList>
    </citation>
    <scope>NUCLEOTIDE SEQUENCE [LARGE SCALE GENOMIC DNA]</scope>
    <source>
        <strain evidence="1 2">MSr11954</strain>
    </source>
</reference>
<accession>A0ABZ2M407</accession>
<dbReference type="EMBL" id="CP089984">
    <property type="protein sequence ID" value="WXB16065.1"/>
    <property type="molecule type" value="Genomic_DNA"/>
</dbReference>
<dbReference type="Proteomes" id="UP001370348">
    <property type="component" value="Chromosome"/>
</dbReference>
<proteinExistence type="predicted"/>
<evidence type="ECO:0000313" key="2">
    <source>
        <dbReference type="Proteomes" id="UP001370348"/>
    </source>
</evidence>
<organism evidence="1 2">
    <name type="scientific">Pendulispora albinea</name>
    <dbReference type="NCBI Taxonomy" id="2741071"/>
    <lineage>
        <taxon>Bacteria</taxon>
        <taxon>Pseudomonadati</taxon>
        <taxon>Myxococcota</taxon>
        <taxon>Myxococcia</taxon>
        <taxon>Myxococcales</taxon>
        <taxon>Sorangiineae</taxon>
        <taxon>Pendulisporaceae</taxon>
        <taxon>Pendulispora</taxon>
    </lineage>
</organism>
<name>A0ABZ2M407_9BACT</name>
<sequence>MITEDPRPMQSSTCPPTAAHRYESAAGGWFIGPAYLHEAHLSSIAFECIDPAGLHPDIALPRVQVKS</sequence>